<name>A0A067FVC9_CITSI</name>
<evidence type="ECO:0000313" key="2">
    <source>
        <dbReference type="Proteomes" id="UP000027120"/>
    </source>
</evidence>
<protein>
    <submittedName>
        <fullName evidence="1">Uncharacterized protein</fullName>
    </submittedName>
</protein>
<keyword evidence="2" id="KW-1185">Reference proteome</keyword>
<reference evidence="1 2" key="1">
    <citation type="submission" date="2014-04" db="EMBL/GenBank/DDBJ databases">
        <authorList>
            <consortium name="International Citrus Genome Consortium"/>
            <person name="Gmitter F."/>
            <person name="Chen C."/>
            <person name="Farmerie W."/>
            <person name="Harkins T."/>
            <person name="Desany B."/>
            <person name="Mohiuddin M."/>
            <person name="Kodira C."/>
            <person name="Borodovsky M."/>
            <person name="Lomsadze A."/>
            <person name="Burns P."/>
            <person name="Jenkins J."/>
            <person name="Prochnik S."/>
            <person name="Shu S."/>
            <person name="Chapman J."/>
            <person name="Pitluck S."/>
            <person name="Schmutz J."/>
            <person name="Rokhsar D."/>
        </authorList>
    </citation>
    <scope>NUCLEOTIDE SEQUENCE</scope>
</reference>
<evidence type="ECO:0000313" key="1">
    <source>
        <dbReference type="EMBL" id="KDO70115.1"/>
    </source>
</evidence>
<gene>
    <name evidence="1" type="ORF">CISIN_1g0393802mg</name>
</gene>
<accession>A0A067FVC9</accession>
<sequence length="11" mass="1154">MVLSDCSVIGM</sequence>
<proteinExistence type="predicted"/>
<feature type="non-terminal residue" evidence="1">
    <location>
        <position position="11"/>
    </location>
</feature>
<organism evidence="1 2">
    <name type="scientific">Citrus sinensis</name>
    <name type="common">Sweet orange</name>
    <name type="synonym">Citrus aurantium var. sinensis</name>
    <dbReference type="NCBI Taxonomy" id="2711"/>
    <lineage>
        <taxon>Eukaryota</taxon>
        <taxon>Viridiplantae</taxon>
        <taxon>Streptophyta</taxon>
        <taxon>Embryophyta</taxon>
        <taxon>Tracheophyta</taxon>
        <taxon>Spermatophyta</taxon>
        <taxon>Magnoliopsida</taxon>
        <taxon>eudicotyledons</taxon>
        <taxon>Gunneridae</taxon>
        <taxon>Pentapetalae</taxon>
        <taxon>rosids</taxon>
        <taxon>malvids</taxon>
        <taxon>Sapindales</taxon>
        <taxon>Rutaceae</taxon>
        <taxon>Aurantioideae</taxon>
        <taxon>Citrus</taxon>
    </lineage>
</organism>
<dbReference type="Proteomes" id="UP000027120">
    <property type="component" value="Unassembled WGS sequence"/>
</dbReference>
<dbReference type="EMBL" id="KK784891">
    <property type="protein sequence ID" value="KDO70115.1"/>
    <property type="molecule type" value="Genomic_DNA"/>
</dbReference>